<dbReference type="InterPro" id="IPR017871">
    <property type="entry name" value="ABC_transporter-like_CS"/>
</dbReference>
<keyword evidence="1" id="KW-0813">Transport</keyword>
<dbReference type="InterPro" id="IPR003439">
    <property type="entry name" value="ABC_transporter-like_ATP-bd"/>
</dbReference>
<dbReference type="Gene3D" id="3.40.50.300">
    <property type="entry name" value="P-loop containing nucleotide triphosphate hydrolases"/>
    <property type="match status" value="1"/>
</dbReference>
<protein>
    <submittedName>
        <fullName evidence="5">ABC transporter ATP-binding protein</fullName>
    </submittedName>
</protein>
<dbReference type="GO" id="GO:0005524">
    <property type="term" value="F:ATP binding"/>
    <property type="evidence" value="ECO:0007669"/>
    <property type="project" value="UniProtKB-KW"/>
</dbReference>
<evidence type="ECO:0000313" key="5">
    <source>
        <dbReference type="EMBL" id="GAA1505739.1"/>
    </source>
</evidence>
<dbReference type="SUPFAM" id="SSF52540">
    <property type="entry name" value="P-loop containing nucleoside triphosphate hydrolases"/>
    <property type="match status" value="1"/>
</dbReference>
<evidence type="ECO:0000259" key="4">
    <source>
        <dbReference type="PROSITE" id="PS50893"/>
    </source>
</evidence>
<dbReference type="SMART" id="SM00382">
    <property type="entry name" value="AAA"/>
    <property type="match status" value="1"/>
</dbReference>
<comment type="caution">
    <text evidence="5">The sequence shown here is derived from an EMBL/GenBank/DDBJ whole genome shotgun (WGS) entry which is preliminary data.</text>
</comment>
<sequence>MAHSFVSDDRVVDALVDIDLAIGAGEFVSLVGPSGCGKTTLLNMVAGLVTPTEGQVRIGGKVVTEPSRDTAYMLARDALFPWRSALENVMLGLEVRGVPRAERRAVAQEWMQRVHLGGFERARVTELSQGMRQRVAIARTLAGSPRCILMDEPFAALDAQTRLLIQQEFLGLWARSGATVVFVTHDLQEAVALSDRVVLMGSRPGRIAKEVDIDLPRPRNMTEIQADPEWQRVYLELQDALKEETAAMRAEREEATA</sequence>
<dbReference type="Proteomes" id="UP001500842">
    <property type="component" value="Unassembled WGS sequence"/>
</dbReference>
<evidence type="ECO:0000256" key="1">
    <source>
        <dbReference type="ARBA" id="ARBA00022448"/>
    </source>
</evidence>
<feature type="domain" description="ABC transporter" evidence="4">
    <location>
        <begin position="1"/>
        <end position="227"/>
    </location>
</feature>
<dbReference type="PANTHER" id="PTHR42788">
    <property type="entry name" value="TAURINE IMPORT ATP-BINDING PROTEIN-RELATED"/>
    <property type="match status" value="1"/>
</dbReference>
<reference evidence="5 6" key="1">
    <citation type="journal article" date="2019" name="Int. J. Syst. Evol. Microbiol.">
        <title>The Global Catalogue of Microorganisms (GCM) 10K type strain sequencing project: providing services to taxonomists for standard genome sequencing and annotation.</title>
        <authorList>
            <consortium name="The Broad Institute Genomics Platform"/>
            <consortium name="The Broad Institute Genome Sequencing Center for Infectious Disease"/>
            <person name="Wu L."/>
            <person name="Ma J."/>
        </authorList>
    </citation>
    <scope>NUCLEOTIDE SEQUENCE [LARGE SCALE GENOMIC DNA]</scope>
    <source>
        <strain evidence="5 6">JCM 14942</strain>
    </source>
</reference>
<name>A0ABN1ZW44_9ACTN</name>
<gene>
    <name evidence="5" type="ORF">GCM10009788_06730</name>
</gene>
<evidence type="ECO:0000313" key="6">
    <source>
        <dbReference type="Proteomes" id="UP001500842"/>
    </source>
</evidence>
<organism evidence="5 6">
    <name type="scientific">Nocardioides humi</name>
    <dbReference type="NCBI Taxonomy" id="449461"/>
    <lineage>
        <taxon>Bacteria</taxon>
        <taxon>Bacillati</taxon>
        <taxon>Actinomycetota</taxon>
        <taxon>Actinomycetes</taxon>
        <taxon>Propionibacteriales</taxon>
        <taxon>Nocardioidaceae</taxon>
        <taxon>Nocardioides</taxon>
    </lineage>
</organism>
<evidence type="ECO:0000256" key="3">
    <source>
        <dbReference type="ARBA" id="ARBA00022840"/>
    </source>
</evidence>
<dbReference type="Pfam" id="PF00005">
    <property type="entry name" value="ABC_tran"/>
    <property type="match status" value="1"/>
</dbReference>
<dbReference type="PROSITE" id="PS50893">
    <property type="entry name" value="ABC_TRANSPORTER_2"/>
    <property type="match status" value="1"/>
</dbReference>
<dbReference type="InterPro" id="IPR027417">
    <property type="entry name" value="P-loop_NTPase"/>
</dbReference>
<dbReference type="PROSITE" id="PS00211">
    <property type="entry name" value="ABC_TRANSPORTER_1"/>
    <property type="match status" value="1"/>
</dbReference>
<keyword evidence="6" id="KW-1185">Reference proteome</keyword>
<dbReference type="PANTHER" id="PTHR42788:SF13">
    <property type="entry name" value="ALIPHATIC SULFONATES IMPORT ATP-BINDING PROTEIN SSUB"/>
    <property type="match status" value="1"/>
</dbReference>
<dbReference type="InterPro" id="IPR050166">
    <property type="entry name" value="ABC_transporter_ATP-bind"/>
</dbReference>
<accession>A0ABN1ZW44</accession>
<proteinExistence type="predicted"/>
<dbReference type="CDD" id="cd03293">
    <property type="entry name" value="ABC_NrtD_SsuB_transporters"/>
    <property type="match status" value="1"/>
</dbReference>
<dbReference type="EMBL" id="BAAAOR010000007">
    <property type="protein sequence ID" value="GAA1505739.1"/>
    <property type="molecule type" value="Genomic_DNA"/>
</dbReference>
<evidence type="ECO:0000256" key="2">
    <source>
        <dbReference type="ARBA" id="ARBA00022741"/>
    </source>
</evidence>
<dbReference type="InterPro" id="IPR003593">
    <property type="entry name" value="AAA+_ATPase"/>
</dbReference>
<keyword evidence="2" id="KW-0547">Nucleotide-binding</keyword>
<keyword evidence="3 5" id="KW-0067">ATP-binding</keyword>